<feature type="domain" description="Reticulon" evidence="7">
    <location>
        <begin position="12"/>
        <end position="123"/>
    </location>
</feature>
<protein>
    <recommendedName>
        <fullName evidence="6">Reticulon-like protein</fullName>
    </recommendedName>
</protein>
<dbReference type="GO" id="GO:0009617">
    <property type="term" value="P:response to bacterium"/>
    <property type="evidence" value="ECO:0007669"/>
    <property type="project" value="InterPro"/>
</dbReference>
<keyword evidence="2 6" id="KW-0812">Transmembrane</keyword>
<feature type="transmembrane region" description="Helical" evidence="6">
    <location>
        <begin position="30"/>
        <end position="50"/>
    </location>
</feature>
<dbReference type="AlphaFoldDB" id="I3SEG2"/>
<evidence type="ECO:0000256" key="2">
    <source>
        <dbReference type="ARBA" id="ARBA00022692"/>
    </source>
</evidence>
<dbReference type="PANTHER" id="PTHR10994:SF193">
    <property type="entry name" value="RETICULON-LIKE PROTEIN"/>
    <property type="match status" value="1"/>
</dbReference>
<keyword evidence="3 6" id="KW-0256">Endoplasmic reticulum</keyword>
<dbReference type="ExpressionAtlas" id="I3SEG2">
    <property type="expression patterns" value="differential"/>
</dbReference>
<proteinExistence type="evidence at transcript level"/>
<dbReference type="InterPro" id="IPR003388">
    <property type="entry name" value="Reticulon"/>
</dbReference>
<dbReference type="PANTHER" id="PTHR10994">
    <property type="entry name" value="RETICULON"/>
    <property type="match status" value="1"/>
</dbReference>
<evidence type="ECO:0000256" key="1">
    <source>
        <dbReference type="ARBA" id="ARBA00004477"/>
    </source>
</evidence>
<feature type="transmembrane region" description="Helical" evidence="6">
    <location>
        <begin position="104"/>
        <end position="122"/>
    </location>
</feature>
<dbReference type="InterPro" id="IPR045064">
    <property type="entry name" value="Reticulon-like"/>
</dbReference>
<dbReference type="Pfam" id="PF02453">
    <property type="entry name" value="Reticulon"/>
    <property type="match status" value="1"/>
</dbReference>
<evidence type="ECO:0000313" key="8">
    <source>
        <dbReference type="EMBL" id="AFK38654.1"/>
    </source>
</evidence>
<dbReference type="EMBL" id="BT138859">
    <property type="protein sequence ID" value="AFK38654.1"/>
    <property type="molecule type" value="mRNA"/>
</dbReference>
<dbReference type="GO" id="GO:0005789">
    <property type="term" value="C:endoplasmic reticulum membrane"/>
    <property type="evidence" value="ECO:0007669"/>
    <property type="project" value="UniProtKB-SubCell"/>
</dbReference>
<reference evidence="8" key="1">
    <citation type="submission" date="2012-05" db="EMBL/GenBank/DDBJ databases">
        <authorList>
            <person name="Krishnakumar V."/>
            <person name="Cheung F."/>
            <person name="Xiao Y."/>
            <person name="Chan A."/>
            <person name="Moskal W.A."/>
            <person name="Town C.D."/>
        </authorList>
    </citation>
    <scope>NUCLEOTIDE SEQUENCE</scope>
</reference>
<keyword evidence="5 6" id="KW-0472">Membrane</keyword>
<evidence type="ECO:0000256" key="6">
    <source>
        <dbReference type="RuleBase" id="RU363132"/>
    </source>
</evidence>
<comment type="subcellular location">
    <subcellularLocation>
        <location evidence="1 6">Endoplasmic reticulum membrane</location>
        <topology evidence="1 6">Multi-pass membrane protein</topology>
    </subcellularLocation>
</comment>
<organism evidence="8">
    <name type="scientific">Medicago truncatula</name>
    <name type="common">Barrel medic</name>
    <name type="synonym">Medicago tribuloides</name>
    <dbReference type="NCBI Taxonomy" id="3880"/>
    <lineage>
        <taxon>Eukaryota</taxon>
        <taxon>Viridiplantae</taxon>
        <taxon>Streptophyta</taxon>
        <taxon>Embryophyta</taxon>
        <taxon>Tracheophyta</taxon>
        <taxon>Spermatophyta</taxon>
        <taxon>Magnoliopsida</taxon>
        <taxon>eudicotyledons</taxon>
        <taxon>Gunneridae</taxon>
        <taxon>Pentapetalae</taxon>
        <taxon>rosids</taxon>
        <taxon>fabids</taxon>
        <taxon>Fabales</taxon>
        <taxon>Fabaceae</taxon>
        <taxon>Papilionoideae</taxon>
        <taxon>50 kb inversion clade</taxon>
        <taxon>NPAAA clade</taxon>
        <taxon>Hologalegina</taxon>
        <taxon>IRL clade</taxon>
        <taxon>Trifolieae</taxon>
        <taxon>Medicago</taxon>
    </lineage>
</organism>
<evidence type="ECO:0000256" key="4">
    <source>
        <dbReference type="ARBA" id="ARBA00022989"/>
    </source>
</evidence>
<evidence type="ECO:0000256" key="5">
    <source>
        <dbReference type="ARBA" id="ARBA00023136"/>
    </source>
</evidence>
<dbReference type="PROSITE" id="PS50845">
    <property type="entry name" value="RETICULON"/>
    <property type="match status" value="1"/>
</dbReference>
<sequence length="123" mass="14062">MCSCGRTRSYLLVHSRQQLLFGCFFELLEYHFLTLICHISILVLALLFLWSNAHTFVHKTPPHIPIVHLPEEPFLQIASALRIEINRGFSALRDIGTGKDVKKFLIVIFGLWILSIVGSWSIS</sequence>
<accession>I3SEG2</accession>
<evidence type="ECO:0000259" key="7">
    <source>
        <dbReference type="PROSITE" id="PS50845"/>
    </source>
</evidence>
<name>I3SEG2_MEDTR</name>
<evidence type="ECO:0000256" key="3">
    <source>
        <dbReference type="ARBA" id="ARBA00022824"/>
    </source>
</evidence>
<keyword evidence="4 6" id="KW-1133">Transmembrane helix</keyword>